<organism evidence="1 2">
    <name type="scientific">Gossypium arboreum</name>
    <name type="common">Tree cotton</name>
    <name type="synonym">Gossypium nanking</name>
    <dbReference type="NCBI Taxonomy" id="29729"/>
    <lineage>
        <taxon>Eukaryota</taxon>
        <taxon>Viridiplantae</taxon>
        <taxon>Streptophyta</taxon>
        <taxon>Embryophyta</taxon>
        <taxon>Tracheophyta</taxon>
        <taxon>Spermatophyta</taxon>
        <taxon>Magnoliopsida</taxon>
        <taxon>eudicotyledons</taxon>
        <taxon>Gunneridae</taxon>
        <taxon>Pentapetalae</taxon>
        <taxon>rosids</taxon>
        <taxon>malvids</taxon>
        <taxon>Malvales</taxon>
        <taxon>Malvaceae</taxon>
        <taxon>Malvoideae</taxon>
        <taxon>Gossypium</taxon>
    </lineage>
</organism>
<gene>
    <name evidence="1" type="ORF">PVK06_003007</name>
</gene>
<name>A0ABR0R5D2_GOSAR</name>
<reference evidence="1 2" key="1">
    <citation type="submission" date="2023-03" db="EMBL/GenBank/DDBJ databases">
        <title>WGS of Gossypium arboreum.</title>
        <authorList>
            <person name="Yu D."/>
        </authorList>
    </citation>
    <scope>NUCLEOTIDE SEQUENCE [LARGE SCALE GENOMIC DNA]</scope>
    <source>
        <tissue evidence="1">Leaf</tissue>
    </source>
</reference>
<keyword evidence="2" id="KW-1185">Reference proteome</keyword>
<protein>
    <submittedName>
        <fullName evidence="1">Uncharacterized protein</fullName>
    </submittedName>
</protein>
<evidence type="ECO:0000313" key="2">
    <source>
        <dbReference type="Proteomes" id="UP001358586"/>
    </source>
</evidence>
<comment type="caution">
    <text evidence="1">The sequence shown here is derived from an EMBL/GenBank/DDBJ whole genome shotgun (WGS) entry which is preliminary data.</text>
</comment>
<evidence type="ECO:0000313" key="1">
    <source>
        <dbReference type="EMBL" id="KAK5846710.1"/>
    </source>
</evidence>
<dbReference type="EMBL" id="JARKNE010000001">
    <property type="protein sequence ID" value="KAK5846710.1"/>
    <property type="molecule type" value="Genomic_DNA"/>
</dbReference>
<dbReference type="Proteomes" id="UP001358586">
    <property type="component" value="Chromosome 1"/>
</dbReference>
<proteinExistence type="predicted"/>
<sequence>MSPRRRCSKIAEQTEDSESYFLDVAVEQIKATNYGRSYLPEVVVEQIEATSLISLMLQRSRLKTANLISLTLQ</sequence>
<accession>A0ABR0R5D2</accession>